<sequence>MSIGKRIHRHLSELDRHEHEFKLEIYNKRFDCYGCKEQGFGSRYKCEHCSYELHPECKCRKPTITHDFFPGSVFEFYEHIPGSCGRICDACGKDINGFVYHCWEDGWDLHPCCSNLVKELRIDGTDFILRDKVKSKCMWCKKKKLCGTTSRVPGWSYVSGCREYHFHVYCVAKMVHKAWQRGEVDESGNSSALDKIDLRVMAKSGRKGRSGSGFGRTIRIFLKTIVAILLGDPTITLACVLFDALSK</sequence>
<dbReference type="Proteomes" id="UP000585474">
    <property type="component" value="Unassembled WGS sequence"/>
</dbReference>
<dbReference type="InterPro" id="IPR046349">
    <property type="entry name" value="C1-like_sf"/>
</dbReference>
<gene>
    <name evidence="5" type="ORF">Acr_02g0004200</name>
</gene>
<evidence type="ECO:0000256" key="3">
    <source>
        <dbReference type="ARBA" id="ARBA00022833"/>
    </source>
</evidence>
<name>A0A7J0E6Z8_9ERIC</name>
<dbReference type="PANTHER" id="PTHR46477:SF5">
    <property type="entry name" value="PHORBOL-ESTER_DAG-TYPE DOMAIN-CONTAINING PROTEIN"/>
    <property type="match status" value="1"/>
</dbReference>
<dbReference type="SUPFAM" id="SSF57889">
    <property type="entry name" value="Cysteine-rich domain"/>
    <property type="match status" value="1"/>
</dbReference>
<evidence type="ECO:0000259" key="4">
    <source>
        <dbReference type="PROSITE" id="PS50081"/>
    </source>
</evidence>
<dbReference type="PANTHER" id="PTHR46477">
    <property type="entry name" value="CYSTEINE/HISTIDINE-RICH C1 DOMAIN FAMILY PROTEIN"/>
    <property type="match status" value="1"/>
</dbReference>
<dbReference type="EMBL" id="BJWL01000002">
    <property type="protein sequence ID" value="GFY82180.1"/>
    <property type="molecule type" value="Genomic_DNA"/>
</dbReference>
<keyword evidence="6" id="KW-1185">Reference proteome</keyword>
<comment type="caution">
    <text evidence="5">The sequence shown here is derived from an EMBL/GenBank/DDBJ whole genome shotgun (WGS) entry which is preliminary data.</text>
</comment>
<keyword evidence="3" id="KW-0862">Zinc</keyword>
<dbReference type="AlphaFoldDB" id="A0A7J0E6Z8"/>
<proteinExistence type="predicted"/>
<evidence type="ECO:0000313" key="5">
    <source>
        <dbReference type="EMBL" id="GFY82180.1"/>
    </source>
</evidence>
<evidence type="ECO:0000256" key="2">
    <source>
        <dbReference type="ARBA" id="ARBA00022737"/>
    </source>
</evidence>
<keyword evidence="2" id="KW-0677">Repeat</keyword>
<dbReference type="PROSITE" id="PS50081">
    <property type="entry name" value="ZF_DAG_PE_2"/>
    <property type="match status" value="1"/>
</dbReference>
<evidence type="ECO:0000313" key="6">
    <source>
        <dbReference type="Proteomes" id="UP000585474"/>
    </source>
</evidence>
<protein>
    <recommendedName>
        <fullName evidence="4">Phorbol-ester/DAG-type domain-containing protein</fullName>
    </recommendedName>
</protein>
<dbReference type="InterPro" id="IPR002219">
    <property type="entry name" value="PKC_DAG/PE"/>
</dbReference>
<dbReference type="OrthoDB" id="1841377at2759"/>
<evidence type="ECO:0000256" key="1">
    <source>
        <dbReference type="ARBA" id="ARBA00022723"/>
    </source>
</evidence>
<feature type="domain" description="Phorbol-ester/DAG-type" evidence="4">
    <location>
        <begin position="18"/>
        <end position="65"/>
    </location>
</feature>
<accession>A0A7J0E6Z8</accession>
<dbReference type="GO" id="GO:0046872">
    <property type="term" value="F:metal ion binding"/>
    <property type="evidence" value="ECO:0007669"/>
    <property type="project" value="UniProtKB-KW"/>
</dbReference>
<dbReference type="Pfam" id="PF03107">
    <property type="entry name" value="C1_2"/>
    <property type="match status" value="1"/>
</dbReference>
<keyword evidence="1" id="KW-0479">Metal-binding</keyword>
<dbReference type="InterPro" id="IPR004146">
    <property type="entry name" value="DC1"/>
</dbReference>
<organism evidence="5 6">
    <name type="scientific">Actinidia rufa</name>
    <dbReference type="NCBI Taxonomy" id="165716"/>
    <lineage>
        <taxon>Eukaryota</taxon>
        <taxon>Viridiplantae</taxon>
        <taxon>Streptophyta</taxon>
        <taxon>Embryophyta</taxon>
        <taxon>Tracheophyta</taxon>
        <taxon>Spermatophyta</taxon>
        <taxon>Magnoliopsida</taxon>
        <taxon>eudicotyledons</taxon>
        <taxon>Gunneridae</taxon>
        <taxon>Pentapetalae</taxon>
        <taxon>asterids</taxon>
        <taxon>Ericales</taxon>
        <taxon>Actinidiaceae</taxon>
        <taxon>Actinidia</taxon>
    </lineage>
</organism>
<reference evidence="5 6" key="1">
    <citation type="submission" date="2019-07" db="EMBL/GenBank/DDBJ databases">
        <title>De Novo Assembly of kiwifruit Actinidia rufa.</title>
        <authorList>
            <person name="Sugita-Konishi S."/>
            <person name="Sato K."/>
            <person name="Mori E."/>
            <person name="Abe Y."/>
            <person name="Kisaki G."/>
            <person name="Hamano K."/>
            <person name="Suezawa K."/>
            <person name="Otani M."/>
            <person name="Fukuda T."/>
            <person name="Manabe T."/>
            <person name="Gomi K."/>
            <person name="Tabuchi M."/>
            <person name="Akimitsu K."/>
            <person name="Kataoka I."/>
        </authorList>
    </citation>
    <scope>NUCLEOTIDE SEQUENCE [LARGE SCALE GENOMIC DNA]</scope>
    <source>
        <strain evidence="6">cv. Fuchu</strain>
    </source>
</reference>